<keyword evidence="2" id="KW-1185">Reference proteome</keyword>
<dbReference type="RefSeq" id="WP_344312464.1">
    <property type="nucleotide sequence ID" value="NZ_BAAANY010000018.1"/>
</dbReference>
<proteinExistence type="predicted"/>
<dbReference type="Proteomes" id="UP001500618">
    <property type="component" value="Unassembled WGS sequence"/>
</dbReference>
<evidence type="ECO:0000313" key="1">
    <source>
        <dbReference type="EMBL" id="GAA1691236.1"/>
    </source>
</evidence>
<protein>
    <submittedName>
        <fullName evidence="1">Uncharacterized protein</fullName>
    </submittedName>
</protein>
<comment type="caution">
    <text evidence="1">The sequence shown here is derived from an EMBL/GenBank/DDBJ whole genome shotgun (WGS) entry which is preliminary data.</text>
</comment>
<name>A0ABN2HPD7_9ACTN</name>
<evidence type="ECO:0000313" key="2">
    <source>
        <dbReference type="Proteomes" id="UP001500618"/>
    </source>
</evidence>
<sequence>MSGLRRLDDLEFLRHGWPLVEMPELLSKLVTDSAPRRFAICALELAGDRLTDAAIVGWGLEFRYVDEDLEDEQTEVLVDLIAGGMARLSTADSVRRLFPEPENVRLVWC</sequence>
<dbReference type="EMBL" id="BAAANY010000018">
    <property type="protein sequence ID" value="GAA1691236.1"/>
    <property type="molecule type" value="Genomic_DNA"/>
</dbReference>
<gene>
    <name evidence="1" type="ORF">GCM10009765_45880</name>
</gene>
<reference evidence="1 2" key="1">
    <citation type="journal article" date="2019" name="Int. J. Syst. Evol. Microbiol.">
        <title>The Global Catalogue of Microorganisms (GCM) 10K type strain sequencing project: providing services to taxonomists for standard genome sequencing and annotation.</title>
        <authorList>
            <consortium name="The Broad Institute Genomics Platform"/>
            <consortium name="The Broad Institute Genome Sequencing Center for Infectious Disease"/>
            <person name="Wu L."/>
            <person name="Ma J."/>
        </authorList>
    </citation>
    <scope>NUCLEOTIDE SEQUENCE [LARGE SCALE GENOMIC DNA]</scope>
    <source>
        <strain evidence="1 2">JCM 14718</strain>
    </source>
</reference>
<accession>A0ABN2HPD7</accession>
<organism evidence="1 2">
    <name type="scientific">Fodinicola feengrottensis</name>
    <dbReference type="NCBI Taxonomy" id="435914"/>
    <lineage>
        <taxon>Bacteria</taxon>
        <taxon>Bacillati</taxon>
        <taxon>Actinomycetota</taxon>
        <taxon>Actinomycetes</taxon>
        <taxon>Mycobacteriales</taxon>
        <taxon>Fodinicola</taxon>
    </lineage>
</organism>